<organism evidence="1 2">
    <name type="scientific">Nitrosospira briensis</name>
    <dbReference type="NCBI Taxonomy" id="35799"/>
    <lineage>
        <taxon>Bacteria</taxon>
        <taxon>Pseudomonadati</taxon>
        <taxon>Pseudomonadota</taxon>
        <taxon>Betaproteobacteria</taxon>
        <taxon>Nitrosomonadales</taxon>
        <taxon>Nitrosomonadaceae</taxon>
        <taxon>Nitrosospira</taxon>
    </lineage>
</organism>
<sequence length="235" mass="25639">MTKTTILVCRDPRGSNWQLGPLSSTHGSEALIGWRQIPDPVDDGVPTDVAMVMARAFTAVARVTFLCAPEINGVKDGWTQSGEEFVRAMRKPGLARVISRVIDRIPRDAALVSTRRPETALRLFDDPAFPWWMQGQIVLLSAHEAGPPELDCECAISLVDNDDWSNQKEILSEAGILGMVRPGVDGDVAGLFSLVPSLEAALLSTLENETSRAGFEWAVLPEDKFCEFLAHSPSP</sequence>
<proteinExistence type="predicted"/>
<dbReference type="EMBL" id="FOVJ01000004">
    <property type="protein sequence ID" value="SFN87885.1"/>
    <property type="molecule type" value="Genomic_DNA"/>
</dbReference>
<evidence type="ECO:0000313" key="2">
    <source>
        <dbReference type="Proteomes" id="UP000183107"/>
    </source>
</evidence>
<dbReference type="Proteomes" id="UP000183107">
    <property type="component" value="Unassembled WGS sequence"/>
</dbReference>
<protein>
    <submittedName>
        <fullName evidence="1">Uncharacterized protein</fullName>
    </submittedName>
</protein>
<evidence type="ECO:0000313" key="1">
    <source>
        <dbReference type="EMBL" id="SFN87885.1"/>
    </source>
</evidence>
<reference evidence="2" key="1">
    <citation type="submission" date="2016-10" db="EMBL/GenBank/DDBJ databases">
        <authorList>
            <person name="Varghese N."/>
        </authorList>
    </citation>
    <scope>NUCLEOTIDE SEQUENCE [LARGE SCALE GENOMIC DNA]</scope>
    <source>
        <strain evidence="2">Nsp8</strain>
    </source>
</reference>
<keyword evidence="2" id="KW-1185">Reference proteome</keyword>
<dbReference type="OrthoDB" id="9179980at2"/>
<dbReference type="AlphaFoldDB" id="A0A1I5CLI3"/>
<accession>A0A1I5CLI3</accession>
<name>A0A1I5CLI3_9PROT</name>
<gene>
    <name evidence="1" type="ORF">SAMN05216386_2056</name>
</gene>
<dbReference type="RefSeq" id="WP_074797116.1">
    <property type="nucleotide sequence ID" value="NZ_FOVJ01000004.1"/>
</dbReference>